<dbReference type="InterPro" id="IPR020372">
    <property type="entry name" value="Competence_ComGG"/>
</dbReference>
<evidence type="ECO:0000313" key="3">
    <source>
        <dbReference type="Proteomes" id="UP000441354"/>
    </source>
</evidence>
<feature type="transmembrane region" description="Helical" evidence="1">
    <location>
        <begin position="12"/>
        <end position="32"/>
    </location>
</feature>
<evidence type="ECO:0000256" key="1">
    <source>
        <dbReference type="SAM" id="Phobius"/>
    </source>
</evidence>
<reference evidence="2 3" key="1">
    <citation type="journal article" date="2014" name="Arch. Microbiol.">
        <title>Bacillus mesophilum sp. nov., strain IITR-54T, a novel 4-chlorobiphenyl dechlorinating bacterium.</title>
        <authorList>
            <person name="Manickam N."/>
            <person name="Singh N.K."/>
            <person name="Bajaj A."/>
            <person name="Kumar R.M."/>
            <person name="Kaur G."/>
            <person name="Kaur N."/>
            <person name="Bala M."/>
            <person name="Kumar A."/>
            <person name="Mayilraj S."/>
        </authorList>
    </citation>
    <scope>NUCLEOTIDE SEQUENCE [LARGE SCALE GENOMIC DNA]</scope>
    <source>
        <strain evidence="2 3">IITR-54</strain>
    </source>
</reference>
<proteinExistence type="predicted"/>
<dbReference type="AlphaFoldDB" id="A0A7V7RN63"/>
<dbReference type="OrthoDB" id="2933258at2"/>
<keyword evidence="3" id="KW-1185">Reference proteome</keyword>
<sequence>MIRNKNGFTYPLTLALLLLVSFLLTLLLELYLNEKRIIVEENALLQQEYYYFRTLHHVEELLQTENYNMNGVLAFNHGRVAYHTEQMNDNQLRIIYELNLEDEYQLTAYSFYDQDTKQMTRWIERN</sequence>
<dbReference type="Proteomes" id="UP000441354">
    <property type="component" value="Unassembled WGS sequence"/>
</dbReference>
<evidence type="ECO:0008006" key="4">
    <source>
        <dbReference type="Google" id="ProtNLM"/>
    </source>
</evidence>
<dbReference type="EMBL" id="WBOT01000002">
    <property type="protein sequence ID" value="KAB2333844.1"/>
    <property type="molecule type" value="Genomic_DNA"/>
</dbReference>
<gene>
    <name evidence="2" type="ORF">F7732_07095</name>
</gene>
<accession>A0A7V7RN63</accession>
<organism evidence="2 3">
    <name type="scientific">Bacillus mesophilum</name>
    <dbReference type="NCBI Taxonomy" id="1071718"/>
    <lineage>
        <taxon>Bacteria</taxon>
        <taxon>Bacillati</taxon>
        <taxon>Bacillota</taxon>
        <taxon>Bacilli</taxon>
        <taxon>Bacillales</taxon>
        <taxon>Bacillaceae</taxon>
        <taxon>Bacillus</taxon>
    </lineage>
</organism>
<name>A0A7V7RN63_9BACI</name>
<comment type="caution">
    <text evidence="2">The sequence shown here is derived from an EMBL/GenBank/DDBJ whole genome shotgun (WGS) entry which is preliminary data.</text>
</comment>
<dbReference type="Pfam" id="PF14173">
    <property type="entry name" value="ComGG"/>
    <property type="match status" value="1"/>
</dbReference>
<keyword evidence="1" id="KW-0472">Membrane</keyword>
<keyword evidence="1" id="KW-1133">Transmembrane helix</keyword>
<keyword evidence="1" id="KW-0812">Transmembrane</keyword>
<protein>
    <recommendedName>
        <fullName evidence="4">Competence protein ComG</fullName>
    </recommendedName>
</protein>
<dbReference type="RefSeq" id="WP_151573221.1">
    <property type="nucleotide sequence ID" value="NZ_WBOT01000002.1"/>
</dbReference>
<evidence type="ECO:0000313" key="2">
    <source>
        <dbReference type="EMBL" id="KAB2333844.1"/>
    </source>
</evidence>